<keyword evidence="6" id="KW-0539">Nucleus</keyword>
<evidence type="ECO:0000256" key="2">
    <source>
        <dbReference type="ARBA" id="ARBA00022695"/>
    </source>
</evidence>
<feature type="compositionally biased region" description="Basic and acidic residues" evidence="7">
    <location>
        <begin position="108"/>
        <end position="126"/>
    </location>
</feature>
<keyword evidence="6" id="KW-0863">Zinc-finger</keyword>
<keyword evidence="6" id="KW-0408">Iron</keyword>
<dbReference type="GO" id="GO:0008622">
    <property type="term" value="C:epsilon DNA polymerase complex"/>
    <property type="evidence" value="ECO:0007669"/>
    <property type="project" value="InterPro"/>
</dbReference>
<dbReference type="Proteomes" id="UP000186817">
    <property type="component" value="Unassembled WGS sequence"/>
</dbReference>
<feature type="non-terminal residue" evidence="9">
    <location>
        <position position="1"/>
    </location>
</feature>
<keyword evidence="6" id="KW-0004">4Fe-4S</keyword>
<comment type="similarity">
    <text evidence="6">Belongs to the DNA polymerase type-B family.</text>
</comment>
<protein>
    <recommendedName>
        <fullName evidence="6">DNA polymerase epsilon catalytic subunit</fullName>
        <ecNumber evidence="6">2.7.7.7</ecNumber>
    </recommendedName>
</protein>
<keyword evidence="6" id="KW-0479">Metal-binding</keyword>
<feature type="region of interest" description="Disordered" evidence="7">
    <location>
        <begin position="76"/>
        <end position="132"/>
    </location>
</feature>
<dbReference type="InterPro" id="IPR054475">
    <property type="entry name" value="Znf-DPOE"/>
</dbReference>
<dbReference type="GO" id="GO:0008310">
    <property type="term" value="F:single-stranded DNA 3'-5' DNA exonuclease activity"/>
    <property type="evidence" value="ECO:0007669"/>
    <property type="project" value="TreeGrafter"/>
</dbReference>
<dbReference type="GO" id="GO:0045004">
    <property type="term" value="P:DNA replication proofreading"/>
    <property type="evidence" value="ECO:0007669"/>
    <property type="project" value="TreeGrafter"/>
</dbReference>
<dbReference type="GO" id="GO:0003887">
    <property type="term" value="F:DNA-directed DNA polymerase activity"/>
    <property type="evidence" value="ECO:0007669"/>
    <property type="project" value="UniProtKB-KW"/>
</dbReference>
<dbReference type="Pfam" id="PF23250">
    <property type="entry name" value="zf_DPOE_2"/>
    <property type="match status" value="1"/>
</dbReference>
<organism evidence="9 10">
    <name type="scientific">Symbiodinium microadriaticum</name>
    <name type="common">Dinoflagellate</name>
    <name type="synonym">Zooxanthella microadriatica</name>
    <dbReference type="NCBI Taxonomy" id="2951"/>
    <lineage>
        <taxon>Eukaryota</taxon>
        <taxon>Sar</taxon>
        <taxon>Alveolata</taxon>
        <taxon>Dinophyceae</taxon>
        <taxon>Suessiales</taxon>
        <taxon>Symbiodiniaceae</taxon>
        <taxon>Symbiodinium</taxon>
    </lineage>
</organism>
<dbReference type="InterPro" id="IPR029703">
    <property type="entry name" value="POL2"/>
</dbReference>
<accession>A0A1Q9C161</accession>
<dbReference type="PANTHER" id="PTHR10670:SF0">
    <property type="entry name" value="DNA POLYMERASE EPSILON CATALYTIC SUBUNIT A"/>
    <property type="match status" value="1"/>
</dbReference>
<evidence type="ECO:0000256" key="5">
    <source>
        <dbReference type="ARBA" id="ARBA00023125"/>
    </source>
</evidence>
<evidence type="ECO:0000313" key="10">
    <source>
        <dbReference type="Proteomes" id="UP000186817"/>
    </source>
</evidence>
<keyword evidence="4 6" id="KW-0239">DNA-directed DNA polymerase</keyword>
<keyword evidence="6" id="KW-0411">Iron-sulfur</keyword>
<keyword evidence="10" id="KW-1185">Reference proteome</keyword>
<evidence type="ECO:0000256" key="6">
    <source>
        <dbReference type="RuleBase" id="RU365029"/>
    </source>
</evidence>
<comment type="cofactor">
    <cofactor evidence="6">
        <name>[4Fe-4S] cluster</name>
        <dbReference type="ChEBI" id="CHEBI:49883"/>
    </cofactor>
</comment>
<dbReference type="OrthoDB" id="430109at2759"/>
<keyword evidence="2 6" id="KW-0548">Nucleotidyltransferase</keyword>
<comment type="function">
    <text evidence="6">DNA polymerase II participates in chromosomal DNA replication.</text>
</comment>
<keyword evidence="6" id="KW-0862">Zinc</keyword>
<comment type="subcellular location">
    <subcellularLocation>
        <location evidence="6">Nucleus</location>
    </subcellularLocation>
</comment>
<dbReference type="AlphaFoldDB" id="A0A1Q9C161"/>
<evidence type="ECO:0000256" key="4">
    <source>
        <dbReference type="ARBA" id="ARBA00022932"/>
    </source>
</evidence>
<reference evidence="9 10" key="1">
    <citation type="submission" date="2016-02" db="EMBL/GenBank/DDBJ databases">
        <title>Genome analysis of coral dinoflagellate symbionts highlights evolutionary adaptations to a symbiotic lifestyle.</title>
        <authorList>
            <person name="Aranda M."/>
            <person name="Li Y."/>
            <person name="Liew Y.J."/>
            <person name="Baumgarten S."/>
            <person name="Simakov O."/>
            <person name="Wilson M."/>
            <person name="Piel J."/>
            <person name="Ashoor H."/>
            <person name="Bougouffa S."/>
            <person name="Bajic V.B."/>
            <person name="Ryu T."/>
            <person name="Ravasi T."/>
            <person name="Bayer T."/>
            <person name="Micklem G."/>
            <person name="Kim H."/>
            <person name="Bhak J."/>
            <person name="Lajeunesse T.C."/>
            <person name="Voolstra C.R."/>
        </authorList>
    </citation>
    <scope>NUCLEOTIDE SEQUENCE [LARGE SCALE GENOMIC DNA]</scope>
    <source>
        <strain evidence="9 10">CCMP2467</strain>
    </source>
</reference>
<name>A0A1Q9C161_SYMMI</name>
<comment type="catalytic activity">
    <reaction evidence="6">
        <text>DNA(n) + a 2'-deoxyribonucleoside 5'-triphosphate = DNA(n+1) + diphosphate</text>
        <dbReference type="Rhea" id="RHEA:22508"/>
        <dbReference type="Rhea" id="RHEA-COMP:17339"/>
        <dbReference type="Rhea" id="RHEA-COMP:17340"/>
        <dbReference type="ChEBI" id="CHEBI:33019"/>
        <dbReference type="ChEBI" id="CHEBI:61560"/>
        <dbReference type="ChEBI" id="CHEBI:173112"/>
        <dbReference type="EC" id="2.7.7.7"/>
    </reaction>
</comment>
<feature type="domain" description="DNA polymerase-epsilon zinc finger" evidence="8">
    <location>
        <begin position="342"/>
        <end position="398"/>
    </location>
</feature>
<evidence type="ECO:0000256" key="1">
    <source>
        <dbReference type="ARBA" id="ARBA00022679"/>
    </source>
</evidence>
<evidence type="ECO:0000256" key="7">
    <source>
        <dbReference type="SAM" id="MobiDB-lite"/>
    </source>
</evidence>
<proteinExistence type="inferred from homology"/>
<feature type="region of interest" description="Disordered" evidence="7">
    <location>
        <begin position="169"/>
        <end position="199"/>
    </location>
</feature>
<gene>
    <name evidence="9" type="primary">Pole</name>
    <name evidence="9" type="ORF">AK812_SmicGene43383</name>
</gene>
<feature type="compositionally biased region" description="Acidic residues" evidence="7">
    <location>
        <begin position="94"/>
        <end position="104"/>
    </location>
</feature>
<dbReference type="GO" id="GO:0051539">
    <property type="term" value="F:4 iron, 4 sulfur cluster binding"/>
    <property type="evidence" value="ECO:0007669"/>
    <property type="project" value="UniProtKB-KW"/>
</dbReference>
<dbReference type="PANTHER" id="PTHR10670">
    <property type="entry name" value="DNA POLYMERASE EPSILON CATALYTIC SUBUNIT A"/>
    <property type="match status" value="1"/>
</dbReference>
<dbReference type="Pfam" id="PF22912">
    <property type="entry name" value="zf-DPOE"/>
    <property type="match status" value="1"/>
</dbReference>
<dbReference type="GO" id="GO:0006297">
    <property type="term" value="P:nucleotide-excision repair, DNA gap filling"/>
    <property type="evidence" value="ECO:0007669"/>
    <property type="project" value="TreeGrafter"/>
</dbReference>
<dbReference type="GO" id="GO:0008270">
    <property type="term" value="F:zinc ion binding"/>
    <property type="evidence" value="ECO:0007669"/>
    <property type="project" value="UniProtKB-KW"/>
</dbReference>
<dbReference type="GO" id="GO:0006272">
    <property type="term" value="P:leading strand elongation"/>
    <property type="evidence" value="ECO:0007669"/>
    <property type="project" value="TreeGrafter"/>
</dbReference>
<keyword evidence="1 6" id="KW-0808">Transferase</keyword>
<evidence type="ECO:0000256" key="3">
    <source>
        <dbReference type="ARBA" id="ARBA00022705"/>
    </source>
</evidence>
<keyword evidence="5 6" id="KW-0238">DNA-binding</keyword>
<comment type="caution">
    <text evidence="9">The sequence shown here is derived from an EMBL/GenBank/DDBJ whole genome shotgun (WGS) entry which is preliminary data.</text>
</comment>
<dbReference type="GO" id="GO:0003677">
    <property type="term" value="F:DNA binding"/>
    <property type="evidence" value="ECO:0007669"/>
    <property type="project" value="UniProtKB-KW"/>
</dbReference>
<sequence>DKSDVYYGVLWLDPSDWSGIALSGTDISWEVSSFWRFTEYLPPAVADCVETFASNLLLEPQKRLGERLGLLENVSEAPPVPMEETELDAKDPAAMDDDDDEELGECAQQRDVDMEPAEPSKEEQASSDKQTAQALEELTTWIKEVWFEEQRGTMLTYVAELQMKRQKDLQQDTNNLPKGEDSEEEDEPELGNDSEDPHAAAIRRQERLRRQIERRWAFPEVPGRRAPPGAIDFEALRAIIQVYKLEDCILDQVEQLRDLMCQKLRVSSFQQGLDFEKPCFPLILRDVRCDRCCVAKHVDVTSHPHRAPGLWVCENCDGVYNKDGMEARLVDLFHSTIQAWHSQEIKCSKCRGLRNCQMQDFCECFGRWQVNFKEADFRLIIHILRSLTGPHSLHWLRETLESHAISMLP</sequence>
<dbReference type="GO" id="GO:0006287">
    <property type="term" value="P:base-excision repair, gap-filling"/>
    <property type="evidence" value="ECO:0007669"/>
    <property type="project" value="TreeGrafter"/>
</dbReference>
<keyword evidence="3 6" id="KW-0235">DNA replication</keyword>
<evidence type="ECO:0000313" key="9">
    <source>
        <dbReference type="EMBL" id="OLP76652.1"/>
    </source>
</evidence>
<dbReference type="GO" id="GO:0000278">
    <property type="term" value="P:mitotic cell cycle"/>
    <property type="evidence" value="ECO:0007669"/>
    <property type="project" value="TreeGrafter"/>
</dbReference>
<feature type="compositionally biased region" description="Acidic residues" evidence="7">
    <location>
        <begin position="181"/>
        <end position="194"/>
    </location>
</feature>
<dbReference type="EC" id="2.7.7.7" evidence="6"/>
<evidence type="ECO:0000259" key="8">
    <source>
        <dbReference type="Pfam" id="PF22912"/>
    </source>
</evidence>
<dbReference type="EMBL" id="LSRX01001961">
    <property type="protein sequence ID" value="OLP76652.1"/>
    <property type="molecule type" value="Genomic_DNA"/>
</dbReference>